<dbReference type="EMBL" id="LT598468">
    <property type="protein sequence ID" value="SCV04632.1"/>
    <property type="molecule type" value="Genomic_DNA"/>
</dbReference>
<dbReference type="SMART" id="SM01069">
    <property type="entry name" value="CDC37_C"/>
    <property type="match status" value="1"/>
</dbReference>
<dbReference type="Proteomes" id="UP000191024">
    <property type="component" value="Chromosome H"/>
</dbReference>
<evidence type="ECO:0000256" key="3">
    <source>
        <dbReference type="ARBA" id="ARBA00022490"/>
    </source>
</evidence>
<dbReference type="GO" id="GO:0051087">
    <property type="term" value="F:protein-folding chaperone binding"/>
    <property type="evidence" value="ECO:0007669"/>
    <property type="project" value="TreeGrafter"/>
</dbReference>
<sequence length="499" mass="57483">MPIDYSKWDKIELSDDSDIEVHPNVDKKSFIKWKQQSIHEQRLQRNQDIKNLEFQLQMNDRLNRRVDKMLNTLSDSELLKMDSVQQFLNANFDKTERGQGDHVDPDMPTYNEMVEDLFEQMELNAKKEGKDPKDGAVIREMILRHRKKIDQVNTQATDKLSELYRLKNSLISSDDIHTGFDKSFVNKMAEGEDASKFIPKQPASETSLIGSLSPPPMEFIDFKDDAMKLAPETLAFGKIAPDKLKKSEEFLLQHLPIISEQQKDALMMTAFEHQMEGDEVKAYQAIHQSELLAYIRELYDIKKIPFLRAGEMTKVIKMFFERVFFKSADRGRASFLESVQAKFDHVKQRVKVMEHESPQEGVETIQLKSLDDSTELHINLPDFNSEASEEVARREAFNKLPTQMQTAVQSQSLDQINEVFSEMSLEEAERVLDIFNEGGIIGINAILEDESEFKELQDQYESERNANQLEEGEDVAQDVSKPLEEDLNEGTTNTSDVVD</sequence>
<dbReference type="Pfam" id="PF08565">
    <property type="entry name" value="CDC37_M"/>
    <property type="match status" value="1"/>
</dbReference>
<dbReference type="InterPro" id="IPR004918">
    <property type="entry name" value="Cdc37"/>
</dbReference>
<feature type="compositionally biased region" description="Basic and acidic residues" evidence="6">
    <location>
        <begin position="455"/>
        <end position="464"/>
    </location>
</feature>
<dbReference type="SUPFAM" id="SSF101391">
    <property type="entry name" value="Hsp90 co-chaperone CDC37"/>
    <property type="match status" value="1"/>
</dbReference>
<accession>A0A1G4KJH2</accession>
<comment type="similarity">
    <text evidence="2">Belongs to the CDC37 family.</text>
</comment>
<dbReference type="InterPro" id="IPR013855">
    <property type="entry name" value="Cdc37_N_dom"/>
</dbReference>
<dbReference type="Pfam" id="PF08564">
    <property type="entry name" value="CDC37_C"/>
    <property type="match status" value="1"/>
</dbReference>
<reference evidence="11" key="1">
    <citation type="submission" date="2016-03" db="EMBL/GenBank/DDBJ databases">
        <authorList>
            <person name="Devillers H."/>
        </authorList>
    </citation>
    <scope>NUCLEOTIDE SEQUENCE [LARGE SCALE GENOMIC DNA]</scope>
</reference>
<dbReference type="GO" id="GO:0031072">
    <property type="term" value="F:heat shock protein binding"/>
    <property type="evidence" value="ECO:0007669"/>
    <property type="project" value="TreeGrafter"/>
</dbReference>
<evidence type="ECO:0000256" key="4">
    <source>
        <dbReference type="ARBA" id="ARBA00023186"/>
    </source>
</evidence>
<comment type="subcellular location">
    <subcellularLocation>
        <location evidence="1">Cytoplasm</location>
    </subcellularLocation>
</comment>
<evidence type="ECO:0000313" key="10">
    <source>
        <dbReference type="EMBL" id="SCV04632.1"/>
    </source>
</evidence>
<evidence type="ECO:0000259" key="7">
    <source>
        <dbReference type="SMART" id="SM01069"/>
    </source>
</evidence>
<protein>
    <recommendedName>
        <fullName evidence="5">Hsp90 chaperone protein kinase-targeting subunit</fullName>
    </recommendedName>
</protein>
<evidence type="ECO:0000256" key="1">
    <source>
        <dbReference type="ARBA" id="ARBA00004496"/>
    </source>
</evidence>
<organism evidence="10 11">
    <name type="scientific">Lachancea mirantina</name>
    <dbReference type="NCBI Taxonomy" id="1230905"/>
    <lineage>
        <taxon>Eukaryota</taxon>
        <taxon>Fungi</taxon>
        <taxon>Dikarya</taxon>
        <taxon>Ascomycota</taxon>
        <taxon>Saccharomycotina</taxon>
        <taxon>Saccharomycetes</taxon>
        <taxon>Saccharomycetales</taxon>
        <taxon>Saccharomycetaceae</taxon>
        <taxon>Lachancea</taxon>
    </lineage>
</organism>
<dbReference type="InterPro" id="IPR013874">
    <property type="entry name" value="Cdc37_Hsp90-bd"/>
</dbReference>
<feature type="domain" description="Cdc37 N-terminal" evidence="9">
    <location>
        <begin position="2"/>
        <end position="183"/>
    </location>
</feature>
<name>A0A1G4KJH2_9SACH</name>
<feature type="region of interest" description="Disordered" evidence="6">
    <location>
        <begin position="455"/>
        <end position="499"/>
    </location>
</feature>
<dbReference type="AlphaFoldDB" id="A0A1G4KJH2"/>
<dbReference type="GO" id="GO:0006457">
    <property type="term" value="P:protein folding"/>
    <property type="evidence" value="ECO:0007669"/>
    <property type="project" value="TreeGrafter"/>
</dbReference>
<evidence type="ECO:0000256" key="6">
    <source>
        <dbReference type="SAM" id="MobiDB-lite"/>
    </source>
</evidence>
<keyword evidence="11" id="KW-1185">Reference proteome</keyword>
<evidence type="ECO:0000313" key="11">
    <source>
        <dbReference type="Proteomes" id="UP000191024"/>
    </source>
</evidence>
<evidence type="ECO:0000259" key="8">
    <source>
        <dbReference type="SMART" id="SM01070"/>
    </source>
</evidence>
<dbReference type="GO" id="GO:0005737">
    <property type="term" value="C:cytoplasm"/>
    <property type="evidence" value="ECO:0007669"/>
    <property type="project" value="UniProtKB-SubCell"/>
</dbReference>
<dbReference type="InterPro" id="IPR038189">
    <property type="entry name" value="Cdc37_Hsp90-bd_sf"/>
</dbReference>
<dbReference type="PANTHER" id="PTHR12800">
    <property type="entry name" value="CDC37-RELATED"/>
    <property type="match status" value="1"/>
</dbReference>
<dbReference type="OrthoDB" id="440202at2759"/>
<dbReference type="Pfam" id="PF03234">
    <property type="entry name" value="CDC37_N"/>
    <property type="match status" value="1"/>
</dbReference>
<keyword evidence="4" id="KW-0143">Chaperone</keyword>
<evidence type="ECO:0000256" key="5">
    <source>
        <dbReference type="ARBA" id="ARBA00031396"/>
    </source>
</evidence>
<dbReference type="SMART" id="SM01070">
    <property type="entry name" value="CDC37_M"/>
    <property type="match status" value="1"/>
</dbReference>
<dbReference type="GO" id="GO:0051082">
    <property type="term" value="F:unfolded protein binding"/>
    <property type="evidence" value="ECO:0007669"/>
    <property type="project" value="TreeGrafter"/>
</dbReference>
<dbReference type="Gene3D" id="1.20.58.610">
    <property type="entry name" value="Cdc37, Hsp90 binding domain"/>
    <property type="match status" value="1"/>
</dbReference>
<dbReference type="GO" id="GO:0050821">
    <property type="term" value="P:protein stabilization"/>
    <property type="evidence" value="ECO:0007669"/>
    <property type="project" value="TreeGrafter"/>
</dbReference>
<dbReference type="PANTHER" id="PTHR12800:SF4">
    <property type="entry name" value="HSP90 CO-CHAPERONE CDC37"/>
    <property type="match status" value="1"/>
</dbReference>
<feature type="domain" description="Cdc37 C-terminal" evidence="7">
    <location>
        <begin position="378"/>
        <end position="477"/>
    </location>
</feature>
<feature type="domain" description="Cdc37 Hsp90 binding" evidence="8">
    <location>
        <begin position="186"/>
        <end position="363"/>
    </location>
</feature>
<feature type="compositionally biased region" description="Polar residues" evidence="6">
    <location>
        <begin position="489"/>
        <end position="499"/>
    </location>
</feature>
<dbReference type="STRING" id="1230905.A0A1G4KJH2"/>
<dbReference type="GO" id="GO:0019901">
    <property type="term" value="F:protein kinase binding"/>
    <property type="evidence" value="ECO:0007669"/>
    <property type="project" value="InterPro"/>
</dbReference>
<dbReference type="InterPro" id="IPR013873">
    <property type="entry name" value="Cdc37_C"/>
</dbReference>
<evidence type="ECO:0000256" key="2">
    <source>
        <dbReference type="ARBA" id="ARBA00006222"/>
    </source>
</evidence>
<keyword evidence="3" id="KW-0963">Cytoplasm</keyword>
<dbReference type="SMART" id="SM01071">
    <property type="entry name" value="CDC37_N"/>
    <property type="match status" value="1"/>
</dbReference>
<evidence type="ECO:0000259" key="9">
    <source>
        <dbReference type="SMART" id="SM01071"/>
    </source>
</evidence>
<gene>
    <name evidence="10" type="ORF">LAMI_0H17678G</name>
</gene>
<proteinExistence type="inferred from homology"/>